<evidence type="ECO:0000313" key="2">
    <source>
        <dbReference type="Proteomes" id="UP000184295"/>
    </source>
</evidence>
<sequence length="93" mass="10865">MFHRARGMFQGVLLVRGSNLATRRVDETNKSTRKVSVRPLLGDREILFAVDFRLEGPWSRQELGSEDELVHEQWMLNAFRISISNYWLTLTTN</sequence>
<protein>
    <submittedName>
        <fullName evidence="1">Uncharacterized protein</fullName>
    </submittedName>
</protein>
<keyword evidence="2" id="KW-1185">Reference proteome</keyword>
<name>A0A1M4T5K8_9ACTN</name>
<proteinExistence type="predicted"/>
<evidence type="ECO:0000313" key="1">
    <source>
        <dbReference type="EMBL" id="SHE39729.1"/>
    </source>
</evidence>
<dbReference type="Proteomes" id="UP000184295">
    <property type="component" value="Unassembled WGS sequence"/>
</dbReference>
<dbReference type="STRING" id="1121881.SAMN02745225_00508"/>
<dbReference type="EMBL" id="FQUL01000004">
    <property type="protein sequence ID" value="SHE39729.1"/>
    <property type="molecule type" value="Genomic_DNA"/>
</dbReference>
<gene>
    <name evidence="1" type="ORF">SAMN02745225_00508</name>
</gene>
<organism evidence="1 2">
    <name type="scientific">Ferrithrix thermotolerans DSM 19514</name>
    <dbReference type="NCBI Taxonomy" id="1121881"/>
    <lineage>
        <taxon>Bacteria</taxon>
        <taxon>Bacillati</taxon>
        <taxon>Actinomycetota</taxon>
        <taxon>Acidimicrobiia</taxon>
        <taxon>Acidimicrobiales</taxon>
        <taxon>Acidimicrobiaceae</taxon>
        <taxon>Ferrithrix</taxon>
    </lineage>
</organism>
<accession>A0A1M4T5K8</accession>
<reference evidence="2" key="1">
    <citation type="submission" date="2016-11" db="EMBL/GenBank/DDBJ databases">
        <authorList>
            <person name="Varghese N."/>
            <person name="Submissions S."/>
        </authorList>
    </citation>
    <scope>NUCLEOTIDE SEQUENCE [LARGE SCALE GENOMIC DNA]</scope>
    <source>
        <strain evidence="2">DSM 19514</strain>
    </source>
</reference>
<dbReference type="AlphaFoldDB" id="A0A1M4T5K8"/>